<sequence length="156" mass="18405">MTHSDLVNIGYKWCLKRCGFAFKELVTNNIEQPDIIGFKGNYTFLLEAKSSRSDFLNDKKKVFREYPEMGMGDFRFFIIPKGLITINELPNNWGLIEVNEKGKTRLTHNPFGKGNIYSNWKNIPKDIYAENRMMYSALRRLQIRNRVEEIYKPLNE</sequence>
<proteinExistence type="predicted"/>
<organism evidence="1 2">
    <name type="scientific">Tenacibaculum vairaonense</name>
    <dbReference type="NCBI Taxonomy" id="3137860"/>
    <lineage>
        <taxon>Bacteria</taxon>
        <taxon>Pseudomonadati</taxon>
        <taxon>Bacteroidota</taxon>
        <taxon>Flavobacteriia</taxon>
        <taxon>Flavobacteriales</taxon>
        <taxon>Flavobacteriaceae</taxon>
        <taxon>Tenacibaculum</taxon>
    </lineage>
</organism>
<dbReference type="Proteomes" id="UP001497602">
    <property type="component" value="Unassembled WGS sequence"/>
</dbReference>
<evidence type="ECO:0000313" key="1">
    <source>
        <dbReference type="EMBL" id="CAL2105471.1"/>
    </source>
</evidence>
<dbReference type="EMBL" id="CAXJRC010000007">
    <property type="protein sequence ID" value="CAL2105471.1"/>
    <property type="molecule type" value="Genomic_DNA"/>
</dbReference>
<reference evidence="1 2" key="1">
    <citation type="submission" date="2024-05" db="EMBL/GenBank/DDBJ databases">
        <authorList>
            <person name="Duchaud E."/>
        </authorList>
    </citation>
    <scope>NUCLEOTIDE SEQUENCE [LARGE SCALE GENOMIC DNA]</scope>
    <source>
        <strain evidence="1">Ena-SAMPLE-TAB-13-05-2024-13:56:06:370-140305</strain>
    </source>
</reference>
<name>A0ABP1F9J6_9FLAO</name>
<accession>A0ABP1F9J6</accession>
<dbReference type="RefSeq" id="WP_348737297.1">
    <property type="nucleotide sequence ID" value="NZ_CAXJRC010000007.1"/>
</dbReference>
<comment type="caution">
    <text evidence="1">The sequence shown here is derived from an EMBL/GenBank/DDBJ whole genome shotgun (WGS) entry which is preliminary data.</text>
</comment>
<protein>
    <submittedName>
        <fullName evidence="1">Uncharacterized protein</fullName>
    </submittedName>
</protein>
<gene>
    <name evidence="1" type="ORF">T190115A13A_160004</name>
</gene>
<keyword evidence="2" id="KW-1185">Reference proteome</keyword>
<evidence type="ECO:0000313" key="2">
    <source>
        <dbReference type="Proteomes" id="UP001497602"/>
    </source>
</evidence>